<dbReference type="GeneID" id="80889311"/>
<sequence length="82" mass="9491">MPFYVCNVLSRVVVYVHQGPREHYPGGVEIRTTCGEVRNSDEQSVTEDWDVKHHREEEVYSDKVALGRQKAEPMNLVNPTNY</sequence>
<organism evidence="1 2">
    <name type="scientific">Akanthomyces muscarius</name>
    <name type="common">Entomopathogenic fungus</name>
    <name type="synonym">Lecanicillium muscarium</name>
    <dbReference type="NCBI Taxonomy" id="2231603"/>
    <lineage>
        <taxon>Eukaryota</taxon>
        <taxon>Fungi</taxon>
        <taxon>Dikarya</taxon>
        <taxon>Ascomycota</taxon>
        <taxon>Pezizomycotina</taxon>
        <taxon>Sordariomycetes</taxon>
        <taxon>Hypocreomycetidae</taxon>
        <taxon>Hypocreales</taxon>
        <taxon>Cordycipitaceae</taxon>
        <taxon>Akanthomyces</taxon>
    </lineage>
</organism>
<name>A0A9W8Q882_AKAMU</name>
<dbReference type="RefSeq" id="XP_056050582.1">
    <property type="nucleotide sequence ID" value="XM_056193556.1"/>
</dbReference>
<evidence type="ECO:0000313" key="2">
    <source>
        <dbReference type="Proteomes" id="UP001144673"/>
    </source>
</evidence>
<gene>
    <name evidence="1" type="ORF">LMH87_002152</name>
</gene>
<evidence type="ECO:0000313" key="1">
    <source>
        <dbReference type="EMBL" id="KAJ4147641.1"/>
    </source>
</evidence>
<dbReference type="Proteomes" id="UP001144673">
    <property type="component" value="Chromosome 3"/>
</dbReference>
<protein>
    <submittedName>
        <fullName evidence="1">Uncharacterized protein</fullName>
    </submittedName>
</protein>
<keyword evidence="2" id="KW-1185">Reference proteome</keyword>
<dbReference type="EMBL" id="JAJHUN010000010">
    <property type="protein sequence ID" value="KAJ4147641.1"/>
    <property type="molecule type" value="Genomic_DNA"/>
</dbReference>
<dbReference type="AlphaFoldDB" id="A0A9W8Q882"/>
<dbReference type="KEGG" id="amus:LMH87_002152"/>
<accession>A0A9W8Q882</accession>
<reference evidence="1" key="1">
    <citation type="journal article" date="2023" name="Access Microbiol">
        <title>De-novo genome assembly for Akanthomyces muscarius, a biocontrol agent of insect agricultural pests.</title>
        <authorList>
            <person name="Erdos Z."/>
            <person name="Studholme D.J."/>
            <person name="Raymond B."/>
            <person name="Sharma M."/>
        </authorList>
    </citation>
    <scope>NUCLEOTIDE SEQUENCE</scope>
    <source>
        <strain evidence="1">Ve6</strain>
    </source>
</reference>
<proteinExistence type="predicted"/>
<comment type="caution">
    <text evidence="1">The sequence shown here is derived from an EMBL/GenBank/DDBJ whole genome shotgun (WGS) entry which is preliminary data.</text>
</comment>